<feature type="transmembrane region" description="Helical" evidence="5">
    <location>
        <begin position="33"/>
        <end position="52"/>
    </location>
</feature>
<dbReference type="Pfam" id="PF04193">
    <property type="entry name" value="PQ-loop"/>
    <property type="match status" value="1"/>
</dbReference>
<dbReference type="GO" id="GO:0016020">
    <property type="term" value="C:membrane"/>
    <property type="evidence" value="ECO:0007669"/>
    <property type="project" value="UniProtKB-SubCell"/>
</dbReference>
<evidence type="ECO:0000256" key="4">
    <source>
        <dbReference type="ARBA" id="ARBA00023136"/>
    </source>
</evidence>
<sequence>MLTTLIGGLAATLTSLSYIPQIWKAWKTQETSDISYGMLAVLGSGLALWVVYGLKQGDWVIVISNIVAVSLLGVLATIKAFAKG</sequence>
<evidence type="ECO:0000256" key="2">
    <source>
        <dbReference type="ARBA" id="ARBA00022692"/>
    </source>
</evidence>
<evidence type="ECO:0000313" key="7">
    <source>
        <dbReference type="Proteomes" id="UP000241808"/>
    </source>
</evidence>
<dbReference type="NCBIfam" id="NF037968">
    <property type="entry name" value="SemiSWEET_2"/>
    <property type="match status" value="1"/>
</dbReference>
<dbReference type="OrthoDB" id="9814012at2"/>
<keyword evidence="2 5" id="KW-0812">Transmembrane</keyword>
<dbReference type="InterPro" id="IPR006603">
    <property type="entry name" value="PQ-loop_rpt"/>
</dbReference>
<dbReference type="InterPro" id="IPR047662">
    <property type="entry name" value="SemiSWEET"/>
</dbReference>
<keyword evidence="4 5" id="KW-0472">Membrane</keyword>
<protein>
    <submittedName>
        <fullName evidence="6">MtN3 and saliva related transmembrane protein</fullName>
    </submittedName>
</protein>
<feature type="transmembrane region" description="Helical" evidence="5">
    <location>
        <begin position="59"/>
        <end position="82"/>
    </location>
</feature>
<dbReference type="GO" id="GO:0051119">
    <property type="term" value="F:sugar transmembrane transporter activity"/>
    <property type="evidence" value="ECO:0007669"/>
    <property type="project" value="InterPro"/>
</dbReference>
<comment type="caution">
    <text evidence="6">The sequence shown here is derived from an EMBL/GenBank/DDBJ whole genome shotgun (WGS) entry which is preliminary data.</text>
</comment>
<dbReference type="AlphaFoldDB" id="A0A2T4ZH90"/>
<proteinExistence type="predicted"/>
<comment type="subcellular location">
    <subcellularLocation>
        <location evidence="1">Membrane</location>
        <topology evidence="1">Multi-pass membrane protein</topology>
    </subcellularLocation>
</comment>
<evidence type="ECO:0000256" key="5">
    <source>
        <dbReference type="SAM" id="Phobius"/>
    </source>
</evidence>
<keyword evidence="3 5" id="KW-1133">Transmembrane helix</keyword>
<dbReference type="RefSeq" id="WP_108173832.1">
    <property type="nucleotide sequence ID" value="NZ_JAIESU010000029.1"/>
</dbReference>
<gene>
    <name evidence="6" type="ORF">C8P69_10117</name>
</gene>
<dbReference type="Proteomes" id="UP000241808">
    <property type="component" value="Unassembled WGS sequence"/>
</dbReference>
<organism evidence="6 7">
    <name type="scientific">Phreatobacter oligotrophus</name>
    <dbReference type="NCBI Taxonomy" id="1122261"/>
    <lineage>
        <taxon>Bacteria</taxon>
        <taxon>Pseudomonadati</taxon>
        <taxon>Pseudomonadota</taxon>
        <taxon>Alphaproteobacteria</taxon>
        <taxon>Hyphomicrobiales</taxon>
        <taxon>Phreatobacteraceae</taxon>
        <taxon>Phreatobacter</taxon>
    </lineage>
</organism>
<evidence type="ECO:0000313" key="6">
    <source>
        <dbReference type="EMBL" id="PTM61350.1"/>
    </source>
</evidence>
<dbReference type="Gene3D" id="1.20.1280.290">
    <property type="match status" value="1"/>
</dbReference>
<name>A0A2T4ZH90_9HYPH</name>
<accession>A0A2T4ZH90</accession>
<reference evidence="6 7" key="1">
    <citation type="submission" date="2018-04" db="EMBL/GenBank/DDBJ databases">
        <title>Genomic Encyclopedia of Archaeal and Bacterial Type Strains, Phase II (KMG-II): from individual species to whole genera.</title>
        <authorList>
            <person name="Goeker M."/>
        </authorList>
    </citation>
    <scope>NUCLEOTIDE SEQUENCE [LARGE SCALE GENOMIC DNA]</scope>
    <source>
        <strain evidence="6 7">DSM 25521</strain>
    </source>
</reference>
<keyword evidence="7" id="KW-1185">Reference proteome</keyword>
<evidence type="ECO:0000256" key="3">
    <source>
        <dbReference type="ARBA" id="ARBA00022989"/>
    </source>
</evidence>
<evidence type="ECO:0000256" key="1">
    <source>
        <dbReference type="ARBA" id="ARBA00004141"/>
    </source>
</evidence>
<dbReference type="EMBL" id="PZZL01000001">
    <property type="protein sequence ID" value="PTM61350.1"/>
    <property type="molecule type" value="Genomic_DNA"/>
</dbReference>